<accession>H6RJF1</accession>
<evidence type="ECO:0000256" key="1">
    <source>
        <dbReference type="SAM" id="Phobius"/>
    </source>
</evidence>
<dbReference type="Proteomes" id="UP000007517">
    <property type="component" value="Chromosome"/>
</dbReference>
<dbReference type="eggNOG" id="COG3021">
    <property type="taxonomic scope" value="Bacteria"/>
</dbReference>
<dbReference type="KEGG" id="bsd:BLASA_0063"/>
<dbReference type="InterPro" id="IPR036691">
    <property type="entry name" value="Endo/exonu/phosph_ase_sf"/>
</dbReference>
<sequence length="320" mass="33468">MASKRPDRRWTPAMALPWAVWALVRGTGTERGFPLVPALAFTPYAALTAVVPLTAAVRSGSRTGALLAAGAGAALGAAVLSSRRRAGAVPPEGARVRVATVSLRLGLVPAEPVLELVRRHAVDVLVVQELTPDAERRLTGAGLHRELPHSHAVPARRGSVVSASGAVWSRWPVAARGAVPGGFEQPTVRLPVAGSPDLEVTAVHTRPPATSPAAVRSWTADLAALPSPTPDALRVLAGDFNATPDHAALRAVLARGYVDAAQAVGRGRVWTWRPLRLRFPRLTLDHVLVDPRVAVAGCAHVPVAGSDHRALVVDLALPAH</sequence>
<reference evidence="3 4" key="1">
    <citation type="journal article" date="2012" name="J. Bacteriol.">
        <title>Genome Sequence of Blastococcus saxobsidens DD2, a Stone-Inhabiting Bacterium.</title>
        <authorList>
            <person name="Chouaia B."/>
            <person name="Crotti E."/>
            <person name="Brusetti L."/>
            <person name="Daffonchio D."/>
            <person name="Essoussi I."/>
            <person name="Nouioui I."/>
            <person name="Sbissi I."/>
            <person name="Ghodhbane-Gtari F."/>
            <person name="Gtari M."/>
            <person name="Vacherie B."/>
            <person name="Barbe V."/>
            <person name="Medigue C."/>
            <person name="Gury J."/>
            <person name="Pujic P."/>
            <person name="Normand P."/>
        </authorList>
    </citation>
    <scope>NUCLEOTIDE SEQUENCE [LARGE SCALE GENOMIC DNA]</scope>
    <source>
        <strain evidence="3 4">DD2</strain>
    </source>
</reference>
<feature type="domain" description="Endonuclease/exonuclease/phosphatase" evidence="2">
    <location>
        <begin position="109"/>
        <end position="308"/>
    </location>
</feature>
<keyword evidence="1" id="KW-0812">Transmembrane</keyword>
<dbReference type="GO" id="GO:0016787">
    <property type="term" value="F:hydrolase activity"/>
    <property type="evidence" value="ECO:0007669"/>
    <property type="project" value="UniProtKB-KW"/>
</dbReference>
<evidence type="ECO:0000313" key="3">
    <source>
        <dbReference type="EMBL" id="CCG01064.1"/>
    </source>
</evidence>
<dbReference type="OrthoDB" id="2340043at2"/>
<evidence type="ECO:0000313" key="4">
    <source>
        <dbReference type="Proteomes" id="UP000007517"/>
    </source>
</evidence>
<dbReference type="Gene3D" id="3.60.10.10">
    <property type="entry name" value="Endonuclease/exonuclease/phosphatase"/>
    <property type="match status" value="1"/>
</dbReference>
<dbReference type="RefSeq" id="WP_014373981.1">
    <property type="nucleotide sequence ID" value="NC_016943.1"/>
</dbReference>
<dbReference type="EMBL" id="FO117623">
    <property type="protein sequence ID" value="CCG01064.1"/>
    <property type="molecule type" value="Genomic_DNA"/>
</dbReference>
<protein>
    <submittedName>
        <fullName evidence="3">Metal-dependent hydrolase</fullName>
    </submittedName>
</protein>
<organism evidence="3 4">
    <name type="scientific">Blastococcus saxobsidens (strain DD2)</name>
    <dbReference type="NCBI Taxonomy" id="1146883"/>
    <lineage>
        <taxon>Bacteria</taxon>
        <taxon>Bacillati</taxon>
        <taxon>Actinomycetota</taxon>
        <taxon>Actinomycetes</taxon>
        <taxon>Geodermatophilales</taxon>
        <taxon>Geodermatophilaceae</taxon>
        <taxon>Blastococcus</taxon>
    </lineage>
</organism>
<feature type="transmembrane region" description="Helical" evidence="1">
    <location>
        <begin position="36"/>
        <end position="57"/>
    </location>
</feature>
<keyword evidence="1" id="KW-0472">Membrane</keyword>
<keyword evidence="3" id="KW-0378">Hydrolase</keyword>
<dbReference type="SUPFAM" id="SSF56219">
    <property type="entry name" value="DNase I-like"/>
    <property type="match status" value="1"/>
</dbReference>
<dbReference type="STRING" id="1146883.BLASA_0063"/>
<dbReference type="InterPro" id="IPR005135">
    <property type="entry name" value="Endo/exonuclease/phosphatase"/>
</dbReference>
<proteinExistence type="predicted"/>
<keyword evidence="1" id="KW-1133">Transmembrane helix</keyword>
<keyword evidence="4" id="KW-1185">Reference proteome</keyword>
<gene>
    <name evidence="3" type="ordered locus">BLASA_0063</name>
</gene>
<evidence type="ECO:0000259" key="2">
    <source>
        <dbReference type="Pfam" id="PF03372"/>
    </source>
</evidence>
<reference evidence="4" key="2">
    <citation type="submission" date="2012-02" db="EMBL/GenBank/DDBJ databases">
        <title>Complete genome sequence of Blastococcus saxobsidens strain DD2.</title>
        <authorList>
            <person name="Genoscope."/>
        </authorList>
    </citation>
    <scope>NUCLEOTIDE SEQUENCE [LARGE SCALE GENOMIC DNA]</scope>
    <source>
        <strain evidence="4">DD2</strain>
    </source>
</reference>
<dbReference type="Pfam" id="PF03372">
    <property type="entry name" value="Exo_endo_phos"/>
    <property type="match status" value="1"/>
</dbReference>
<dbReference type="HOGENOM" id="CLU_052333_1_0_11"/>
<name>H6RJF1_BLASD</name>
<dbReference type="AlphaFoldDB" id="H6RJF1"/>